<evidence type="ECO:0000256" key="10">
    <source>
        <dbReference type="HAMAP-Rule" id="MF_01038"/>
    </source>
</evidence>
<dbReference type="PANTHER" id="PTHR31637">
    <property type="entry name" value="2,3-BISPHOSPHOGLYCERATE-INDEPENDENT PHOSPHOGLYCERATE MUTASE"/>
    <property type="match status" value="1"/>
</dbReference>
<comment type="pathway">
    <text evidence="2 10">Carbohydrate degradation; glycolysis; pyruvate from D-glyceraldehyde 3-phosphate: step 3/5.</text>
</comment>
<sequence>MSAVRRPLVLMILDGWGINPSCDHNAACQAYTPRLDRLRRDYPTTEIDASGLAVGLPEGQMGNSEVGHLNIGAGRIVYQELTRISRAIEQGDFFSNPVLIEAMAEIKRQGGKLHLMGLLSDGGVHSHNSHLYALVEMARQQGLSEVCIHAFLDGRDTPPQSGQSYLAQLEERLTTLGLGRVASVIGRYYAMDRDNRWERVGRAYQAMTEGRGLSFDSSAEAISKAYGAGQTDEFVEPCVINRDGASNTVDDGDGMIFFNFRADRAREISRTFTECEFSGFQRSKSPRLAGFVCLTEYDETFALPVAFPPASYPAILGEVVAKAGLQQLRIAETEKYAHVTFFFNGGSESPFAGEERVLIPSPQEVATYDQKPAMSAPQVTAEMLERVAGGSYDLIVLNFANPDMVGHTGVMDAAVEAMETVDNCVGQVVDAVLEAGGSLLITSDHGNCEQMSAADGSPHTAHTANPVPLILVDPDRQHSSLRRGKLADIAPTLLQLLGLVQPSEMTGCSLLQE</sequence>
<dbReference type="FunFam" id="3.40.1450.10:FF:000001">
    <property type="entry name" value="2,3-bisphosphoglycerate-independent phosphoglycerate mutase"/>
    <property type="match status" value="1"/>
</dbReference>
<name>A0A1L3GQ38_9BACT</name>
<dbReference type="PIRSF" id="PIRSF001492">
    <property type="entry name" value="IPGAM"/>
    <property type="match status" value="1"/>
</dbReference>
<dbReference type="Gene3D" id="3.40.1450.10">
    <property type="entry name" value="BPG-independent phosphoglycerate mutase, domain B"/>
    <property type="match status" value="1"/>
</dbReference>
<reference evidence="16 17" key="1">
    <citation type="journal article" date="2017" name="Genome Announc.">
        <title>Complete Genome Sequences of Two Acetylene-Fermenting Pelobacter acetylenicus Strains.</title>
        <authorList>
            <person name="Sutton J.M."/>
            <person name="Baesman S.M."/>
            <person name="Fierst J.L."/>
            <person name="Poret-Peterson A.T."/>
            <person name="Oremland R.S."/>
            <person name="Dunlap D.S."/>
            <person name="Akob D.M."/>
        </authorList>
    </citation>
    <scope>NUCLEOTIDE SEQUENCE [LARGE SCALE GENOMIC DNA]</scope>
    <source>
        <strain evidence="16 17">SFB93</strain>
    </source>
</reference>
<evidence type="ECO:0000256" key="11">
    <source>
        <dbReference type="PIRSR" id="PIRSR001492-1"/>
    </source>
</evidence>
<evidence type="ECO:0000256" key="3">
    <source>
        <dbReference type="ARBA" id="ARBA00008819"/>
    </source>
</evidence>
<evidence type="ECO:0000256" key="5">
    <source>
        <dbReference type="ARBA" id="ARBA00022723"/>
    </source>
</evidence>
<keyword evidence="8 10" id="KW-0413">Isomerase</keyword>
<dbReference type="GO" id="GO:0030145">
    <property type="term" value="F:manganese ion binding"/>
    <property type="evidence" value="ECO:0007669"/>
    <property type="project" value="UniProtKB-UniRule"/>
</dbReference>
<keyword evidence="6 10" id="KW-0324">Glycolysis</keyword>
<feature type="binding site" evidence="10 13">
    <location>
        <position position="444"/>
    </location>
    <ligand>
        <name>Mn(2+)</name>
        <dbReference type="ChEBI" id="CHEBI:29035"/>
        <label>2</label>
    </ligand>
</feature>
<feature type="binding site" evidence="10 12">
    <location>
        <position position="193"/>
    </location>
    <ligand>
        <name>substrate</name>
    </ligand>
</feature>
<comment type="cofactor">
    <cofactor evidence="10">
        <name>Mn(2+)</name>
        <dbReference type="ChEBI" id="CHEBI:29035"/>
    </cofactor>
    <text evidence="10">Binds 2 manganese ions per subunit.</text>
</comment>
<evidence type="ECO:0000256" key="6">
    <source>
        <dbReference type="ARBA" id="ARBA00023152"/>
    </source>
</evidence>
<feature type="binding site" evidence="10 13">
    <location>
        <position position="14"/>
    </location>
    <ligand>
        <name>Mn(2+)</name>
        <dbReference type="ChEBI" id="CHEBI:29035"/>
        <label>2</label>
    </ligand>
</feature>
<comment type="catalytic activity">
    <reaction evidence="1 10">
        <text>(2R)-2-phosphoglycerate = (2R)-3-phosphoglycerate</text>
        <dbReference type="Rhea" id="RHEA:15901"/>
        <dbReference type="ChEBI" id="CHEBI:58272"/>
        <dbReference type="ChEBI" id="CHEBI:58289"/>
        <dbReference type="EC" id="5.4.2.12"/>
    </reaction>
</comment>
<keyword evidence="17" id="KW-1185">Reference proteome</keyword>
<dbReference type="STRING" id="1842532.A7E78_08020"/>
<evidence type="ECO:0000313" key="16">
    <source>
        <dbReference type="EMBL" id="APG27788.1"/>
    </source>
</evidence>
<keyword evidence="7 10" id="KW-0464">Manganese</keyword>
<feature type="binding site" evidence="10 12">
    <location>
        <position position="335"/>
    </location>
    <ligand>
        <name>substrate</name>
    </ligand>
</feature>
<comment type="subunit">
    <text evidence="10">Monomer.</text>
</comment>
<feature type="binding site" evidence="10 12">
    <location>
        <begin position="261"/>
        <end position="264"/>
    </location>
    <ligand>
        <name>substrate</name>
    </ligand>
</feature>
<dbReference type="InterPro" id="IPR036646">
    <property type="entry name" value="PGAM_B_sf"/>
</dbReference>
<feature type="binding site" evidence="10 12">
    <location>
        <begin position="155"/>
        <end position="156"/>
    </location>
    <ligand>
        <name>substrate</name>
    </ligand>
</feature>
<feature type="active site" description="Phosphoserine intermediate" evidence="10 11">
    <location>
        <position position="64"/>
    </location>
</feature>
<evidence type="ECO:0000313" key="17">
    <source>
        <dbReference type="Proteomes" id="UP000182517"/>
    </source>
</evidence>
<dbReference type="NCBIfam" id="TIGR01307">
    <property type="entry name" value="pgm_bpd_ind"/>
    <property type="match status" value="1"/>
</dbReference>
<feature type="domain" description="Metalloenzyme" evidence="14">
    <location>
        <begin position="7"/>
        <end position="499"/>
    </location>
</feature>
<dbReference type="InterPro" id="IPR011258">
    <property type="entry name" value="BPG-indep_PGM_N"/>
</dbReference>
<evidence type="ECO:0000256" key="8">
    <source>
        <dbReference type="ARBA" id="ARBA00023235"/>
    </source>
</evidence>
<dbReference type="GO" id="GO:0005829">
    <property type="term" value="C:cytosol"/>
    <property type="evidence" value="ECO:0007669"/>
    <property type="project" value="TreeGrafter"/>
</dbReference>
<accession>A0A1L3GQ38</accession>
<dbReference type="PANTHER" id="PTHR31637:SF0">
    <property type="entry name" value="2,3-BISPHOSPHOGLYCERATE-INDEPENDENT PHOSPHOGLYCERATE MUTASE"/>
    <property type="match status" value="1"/>
</dbReference>
<dbReference type="GO" id="GO:0004619">
    <property type="term" value="F:phosphoglycerate mutase activity"/>
    <property type="evidence" value="ECO:0007669"/>
    <property type="project" value="UniProtKB-UniRule"/>
</dbReference>
<feature type="binding site" evidence="10 13">
    <location>
        <position position="403"/>
    </location>
    <ligand>
        <name>Mn(2+)</name>
        <dbReference type="ChEBI" id="CHEBI:29035"/>
        <label>1</label>
    </ligand>
</feature>
<evidence type="ECO:0000256" key="9">
    <source>
        <dbReference type="ARBA" id="ARBA00071648"/>
    </source>
</evidence>
<dbReference type="EC" id="5.4.2.12" evidence="4 10"/>
<dbReference type="KEGG" id="pef:A7E78_08020"/>
<dbReference type="InterPro" id="IPR006124">
    <property type="entry name" value="Metalloenzyme"/>
</dbReference>
<feature type="binding site" evidence="10 13">
    <location>
        <position position="462"/>
    </location>
    <ligand>
        <name>Mn(2+)</name>
        <dbReference type="ChEBI" id="CHEBI:29035"/>
        <label>1</label>
    </ligand>
</feature>
<protein>
    <recommendedName>
        <fullName evidence="9 10">2,3-bisphosphoglycerate-independent phosphoglycerate mutase</fullName>
        <shortName evidence="10">BPG-independent PGAM</shortName>
        <shortName evidence="10">Phosphoglyceromutase</shortName>
        <shortName evidence="10">iPGM</shortName>
        <ecNumber evidence="4 10">5.4.2.12</ecNumber>
    </recommendedName>
</protein>
<dbReference type="Gene3D" id="3.40.720.10">
    <property type="entry name" value="Alkaline Phosphatase, subunit A"/>
    <property type="match status" value="1"/>
</dbReference>
<comment type="function">
    <text evidence="10">Catalyzes the interconversion of 2-phosphoglycerate and 3-phosphoglycerate.</text>
</comment>
<comment type="similarity">
    <text evidence="3 10">Belongs to the BPG-independent phosphoglycerate mutase family.</text>
</comment>
<dbReference type="Pfam" id="PF01676">
    <property type="entry name" value="Metalloenzyme"/>
    <property type="match status" value="1"/>
</dbReference>
<dbReference type="UniPathway" id="UPA00109">
    <property type="reaction ID" value="UER00186"/>
</dbReference>
<evidence type="ECO:0000256" key="7">
    <source>
        <dbReference type="ARBA" id="ARBA00023211"/>
    </source>
</evidence>
<evidence type="ECO:0000256" key="1">
    <source>
        <dbReference type="ARBA" id="ARBA00000370"/>
    </source>
</evidence>
<feature type="binding site" evidence="10 12">
    <location>
        <position position="187"/>
    </location>
    <ligand>
        <name>substrate</name>
    </ligand>
</feature>
<keyword evidence="5 10" id="KW-0479">Metal-binding</keyword>
<dbReference type="InterPro" id="IPR017850">
    <property type="entry name" value="Alkaline_phosphatase_core_sf"/>
</dbReference>
<dbReference type="EMBL" id="CP015519">
    <property type="protein sequence ID" value="APG27788.1"/>
    <property type="molecule type" value="Genomic_DNA"/>
</dbReference>
<dbReference type="GO" id="GO:0006007">
    <property type="term" value="P:glucose catabolic process"/>
    <property type="evidence" value="ECO:0007669"/>
    <property type="project" value="InterPro"/>
</dbReference>
<evidence type="ECO:0000256" key="2">
    <source>
        <dbReference type="ARBA" id="ARBA00004798"/>
    </source>
</evidence>
<evidence type="ECO:0000256" key="13">
    <source>
        <dbReference type="PIRSR" id="PIRSR001492-3"/>
    </source>
</evidence>
<dbReference type="SUPFAM" id="SSF64158">
    <property type="entry name" value="2,3-Bisphosphoglycerate-independent phosphoglycerate mutase, substrate-binding domain"/>
    <property type="match status" value="1"/>
</dbReference>
<organism evidence="16 17">
    <name type="scientific">Syntrophotalea acetylenivorans</name>
    <dbReference type="NCBI Taxonomy" id="1842532"/>
    <lineage>
        <taxon>Bacteria</taxon>
        <taxon>Pseudomonadati</taxon>
        <taxon>Thermodesulfobacteriota</taxon>
        <taxon>Desulfuromonadia</taxon>
        <taxon>Desulfuromonadales</taxon>
        <taxon>Syntrophotaleaceae</taxon>
        <taxon>Syntrophotalea</taxon>
    </lineage>
</organism>
<dbReference type="AlphaFoldDB" id="A0A1L3GQ38"/>
<evidence type="ECO:0000259" key="15">
    <source>
        <dbReference type="Pfam" id="PF06415"/>
    </source>
</evidence>
<dbReference type="Proteomes" id="UP000182517">
    <property type="component" value="Chromosome"/>
</dbReference>
<evidence type="ECO:0000256" key="4">
    <source>
        <dbReference type="ARBA" id="ARBA00012026"/>
    </source>
</evidence>
<feature type="binding site" evidence="10 12">
    <location>
        <position position="125"/>
    </location>
    <ligand>
        <name>substrate</name>
    </ligand>
</feature>
<dbReference type="InterPro" id="IPR005995">
    <property type="entry name" value="Pgm_bpd_ind"/>
</dbReference>
<feature type="domain" description="BPG-independent PGAM N-terminal" evidence="15">
    <location>
        <begin position="84"/>
        <end position="299"/>
    </location>
</feature>
<feature type="binding site" evidence="10 13">
    <location>
        <position position="445"/>
    </location>
    <ligand>
        <name>Mn(2+)</name>
        <dbReference type="ChEBI" id="CHEBI:29035"/>
        <label>2</label>
    </ligand>
</feature>
<evidence type="ECO:0000259" key="14">
    <source>
        <dbReference type="Pfam" id="PF01676"/>
    </source>
</evidence>
<gene>
    <name evidence="10" type="primary">gpmI</name>
    <name evidence="16" type="ORF">A7E78_08020</name>
</gene>
<dbReference type="HAMAP" id="MF_01038">
    <property type="entry name" value="GpmI"/>
    <property type="match status" value="1"/>
</dbReference>
<dbReference type="RefSeq" id="WP_072283753.1">
    <property type="nucleotide sequence ID" value="NZ_CP015519.1"/>
</dbReference>
<proteinExistence type="inferred from homology"/>
<dbReference type="Pfam" id="PF06415">
    <property type="entry name" value="iPGM_N"/>
    <property type="match status" value="1"/>
</dbReference>
<feature type="binding site" evidence="10 13">
    <location>
        <position position="407"/>
    </location>
    <ligand>
        <name>Mn(2+)</name>
        <dbReference type="ChEBI" id="CHEBI:29035"/>
        <label>1</label>
    </ligand>
</feature>
<dbReference type="OrthoDB" id="9800863at2"/>
<feature type="binding site" evidence="10 13">
    <location>
        <position position="64"/>
    </location>
    <ligand>
        <name>Mn(2+)</name>
        <dbReference type="ChEBI" id="CHEBI:29035"/>
        <label>2</label>
    </ligand>
</feature>
<evidence type="ECO:0000256" key="12">
    <source>
        <dbReference type="PIRSR" id="PIRSR001492-2"/>
    </source>
</evidence>
<dbReference type="SUPFAM" id="SSF53649">
    <property type="entry name" value="Alkaline phosphatase-like"/>
    <property type="match status" value="1"/>
</dbReference>
<dbReference type="CDD" id="cd16010">
    <property type="entry name" value="iPGM"/>
    <property type="match status" value="1"/>
</dbReference>
<dbReference type="GO" id="GO:0006096">
    <property type="term" value="P:glycolytic process"/>
    <property type="evidence" value="ECO:0007669"/>
    <property type="project" value="UniProtKB-UniRule"/>
</dbReference>